<comment type="caution">
    <text evidence="2">The sequence shown here is derived from an EMBL/GenBank/DDBJ whole genome shotgun (WGS) entry which is preliminary data.</text>
</comment>
<dbReference type="Proteomes" id="UP000092600">
    <property type="component" value="Unassembled WGS sequence"/>
</dbReference>
<reference evidence="2 3" key="1">
    <citation type="journal article" date="2016" name="DNA Res.">
        <title>The draft genome of MD-2 pineapple using hybrid error correction of long reads.</title>
        <authorList>
            <person name="Redwan R.M."/>
            <person name="Saidin A."/>
            <person name="Kumar S.V."/>
        </authorList>
    </citation>
    <scope>NUCLEOTIDE SEQUENCE [LARGE SCALE GENOMIC DNA]</scope>
    <source>
        <strain evidence="3">cv. MD2</strain>
        <tissue evidence="2">Leaf</tissue>
    </source>
</reference>
<evidence type="ECO:0000313" key="2">
    <source>
        <dbReference type="EMBL" id="OAY66824.1"/>
    </source>
</evidence>
<sequence>MSEHDHHHENKHEGHDDHDHDDHPIKACCCCACYTFSSITRGVGRCLFVACYPVLRCCGLDEYKHRHADHHRRHFR</sequence>
<accession>A0A199UPZ1</accession>
<name>A0A199UPZ1_ANACO</name>
<feature type="region of interest" description="Disordered" evidence="1">
    <location>
        <begin position="1"/>
        <end position="20"/>
    </location>
</feature>
<proteinExistence type="predicted"/>
<evidence type="ECO:0000256" key="1">
    <source>
        <dbReference type="SAM" id="MobiDB-lite"/>
    </source>
</evidence>
<dbReference type="AlphaFoldDB" id="A0A199UPZ1"/>
<dbReference type="EMBL" id="LSRQ01005888">
    <property type="protein sequence ID" value="OAY66824.1"/>
    <property type="molecule type" value="Genomic_DNA"/>
</dbReference>
<organism evidence="2 3">
    <name type="scientific">Ananas comosus</name>
    <name type="common">Pineapple</name>
    <name type="synonym">Ananas ananas</name>
    <dbReference type="NCBI Taxonomy" id="4615"/>
    <lineage>
        <taxon>Eukaryota</taxon>
        <taxon>Viridiplantae</taxon>
        <taxon>Streptophyta</taxon>
        <taxon>Embryophyta</taxon>
        <taxon>Tracheophyta</taxon>
        <taxon>Spermatophyta</taxon>
        <taxon>Magnoliopsida</taxon>
        <taxon>Liliopsida</taxon>
        <taxon>Poales</taxon>
        <taxon>Bromeliaceae</taxon>
        <taxon>Bromelioideae</taxon>
        <taxon>Ananas</taxon>
    </lineage>
</organism>
<evidence type="ECO:0000313" key="3">
    <source>
        <dbReference type="Proteomes" id="UP000092600"/>
    </source>
</evidence>
<gene>
    <name evidence="2" type="ORF">ACMD2_06199</name>
</gene>
<protein>
    <submittedName>
        <fullName evidence="2">Uncharacterized protein</fullName>
    </submittedName>
</protein>